<feature type="domain" description="Major facilitator superfamily (MFS) profile" evidence="7">
    <location>
        <begin position="1"/>
        <end position="183"/>
    </location>
</feature>
<comment type="caution">
    <text evidence="8">The sequence shown here is derived from an EMBL/GenBank/DDBJ whole genome shotgun (WGS) entry which is preliminary data.</text>
</comment>
<evidence type="ECO:0000256" key="5">
    <source>
        <dbReference type="SAM" id="MobiDB-lite"/>
    </source>
</evidence>
<dbReference type="InterPro" id="IPR011701">
    <property type="entry name" value="MFS"/>
</dbReference>
<feature type="transmembrane region" description="Helical" evidence="6">
    <location>
        <begin position="72"/>
        <end position="91"/>
    </location>
</feature>
<evidence type="ECO:0000256" key="3">
    <source>
        <dbReference type="ARBA" id="ARBA00022989"/>
    </source>
</evidence>
<feature type="region of interest" description="Disordered" evidence="5">
    <location>
        <begin position="327"/>
        <end position="401"/>
    </location>
</feature>
<name>A0ABQ6JBY7_9ACTN</name>
<organism evidence="8 9">
    <name type="scientific">Angustibacter aerolatus</name>
    <dbReference type="NCBI Taxonomy" id="1162965"/>
    <lineage>
        <taxon>Bacteria</taxon>
        <taxon>Bacillati</taxon>
        <taxon>Actinomycetota</taxon>
        <taxon>Actinomycetes</taxon>
        <taxon>Kineosporiales</taxon>
        <taxon>Kineosporiaceae</taxon>
    </lineage>
</organism>
<keyword evidence="3 6" id="KW-1133">Transmembrane helix</keyword>
<evidence type="ECO:0000256" key="1">
    <source>
        <dbReference type="ARBA" id="ARBA00004651"/>
    </source>
</evidence>
<feature type="compositionally biased region" description="Basic and acidic residues" evidence="5">
    <location>
        <begin position="332"/>
        <end position="344"/>
    </location>
</feature>
<dbReference type="EMBL" id="BSUZ01000001">
    <property type="protein sequence ID" value="GMA84978.1"/>
    <property type="molecule type" value="Genomic_DNA"/>
</dbReference>
<dbReference type="InterPro" id="IPR036259">
    <property type="entry name" value="MFS_trans_sf"/>
</dbReference>
<feature type="transmembrane region" description="Helical" evidence="6">
    <location>
        <begin position="161"/>
        <end position="180"/>
    </location>
</feature>
<feature type="compositionally biased region" description="Basic residues" evidence="5">
    <location>
        <begin position="351"/>
        <end position="378"/>
    </location>
</feature>
<feature type="transmembrane region" description="Helical" evidence="6">
    <location>
        <begin position="45"/>
        <end position="65"/>
    </location>
</feature>
<dbReference type="SUPFAM" id="SSF103473">
    <property type="entry name" value="MFS general substrate transporter"/>
    <property type="match status" value="1"/>
</dbReference>
<feature type="transmembrane region" description="Helical" evidence="6">
    <location>
        <begin position="139"/>
        <end position="155"/>
    </location>
</feature>
<keyword evidence="2 6" id="KW-0812">Transmembrane</keyword>
<dbReference type="PANTHER" id="PTHR23527">
    <property type="entry name" value="BLL3282 PROTEIN"/>
    <property type="match status" value="1"/>
</dbReference>
<reference evidence="9" key="1">
    <citation type="journal article" date="2019" name="Int. J. Syst. Evol. Microbiol.">
        <title>The Global Catalogue of Microorganisms (GCM) 10K type strain sequencing project: providing services to taxonomists for standard genome sequencing and annotation.</title>
        <authorList>
            <consortium name="The Broad Institute Genomics Platform"/>
            <consortium name="The Broad Institute Genome Sequencing Center for Infectious Disease"/>
            <person name="Wu L."/>
            <person name="Ma J."/>
        </authorList>
    </citation>
    <scope>NUCLEOTIDE SEQUENCE [LARGE SCALE GENOMIC DNA]</scope>
    <source>
        <strain evidence="9">NBRC 108730</strain>
    </source>
</reference>
<comment type="subcellular location">
    <subcellularLocation>
        <location evidence="1">Cell membrane</location>
        <topology evidence="1">Multi-pass membrane protein</topology>
    </subcellularLocation>
</comment>
<dbReference type="Gene3D" id="1.20.1250.20">
    <property type="entry name" value="MFS general substrate transporter like domains"/>
    <property type="match status" value="2"/>
</dbReference>
<dbReference type="InterPro" id="IPR052952">
    <property type="entry name" value="MFS-Transporter"/>
</dbReference>
<feature type="transmembrane region" description="Helical" evidence="6">
    <location>
        <begin position="97"/>
        <end position="118"/>
    </location>
</feature>
<evidence type="ECO:0000256" key="2">
    <source>
        <dbReference type="ARBA" id="ARBA00022692"/>
    </source>
</evidence>
<keyword evidence="9" id="KW-1185">Reference proteome</keyword>
<evidence type="ECO:0000259" key="7">
    <source>
        <dbReference type="PROSITE" id="PS50850"/>
    </source>
</evidence>
<evidence type="ECO:0000256" key="6">
    <source>
        <dbReference type="SAM" id="Phobius"/>
    </source>
</evidence>
<sequence length="401" mass="41425">MANRWTVLATGTLAQAITCVFLYGIPFLVPYLRRTEGLTLVEAGTLAAAPSLGLVLTLVAWGALADRFGERLVMATGLALAGGLLLASSTLDGGRLLAWAAVGAAAASVNAASGRAVMGWFGPQRRGLAMGVRQTAQPLGVAAAGLLLPPLAQAHGVDGALLVPALGCLVAAGLVVLLVADPPRPASVPGDAASGSPYAGPTLWRLHAASGLLVVPQFAVAGFGAEFLVSQQGWHPTQAGRVLAAVNAVGAIGRIAAGRWSDAVGSRLRPMRQIAVGCAAIMLLLGVVAATGSPLVLVPLALASIVSVTDNGLGYTATAEPGRARVVGPGARRPEHRAEPRGLRDAAAGGRPRRRRWLRLGVRPVRRRTRRRRRRHPRPPPLRTSARFARVDPLQGPHRAG</sequence>
<proteinExistence type="predicted"/>
<feature type="transmembrane region" description="Helical" evidence="6">
    <location>
        <begin position="274"/>
        <end position="302"/>
    </location>
</feature>
<feature type="transmembrane region" description="Helical" evidence="6">
    <location>
        <begin position="7"/>
        <end position="25"/>
    </location>
</feature>
<keyword evidence="4 6" id="KW-0472">Membrane</keyword>
<evidence type="ECO:0000256" key="4">
    <source>
        <dbReference type="ARBA" id="ARBA00023136"/>
    </source>
</evidence>
<dbReference type="Pfam" id="PF07690">
    <property type="entry name" value="MFS_1"/>
    <property type="match status" value="1"/>
</dbReference>
<gene>
    <name evidence="8" type="ORF">GCM10025868_02280</name>
</gene>
<dbReference type="InterPro" id="IPR020846">
    <property type="entry name" value="MFS_dom"/>
</dbReference>
<evidence type="ECO:0000313" key="8">
    <source>
        <dbReference type="EMBL" id="GMA84978.1"/>
    </source>
</evidence>
<dbReference type="PROSITE" id="PS50850">
    <property type="entry name" value="MFS"/>
    <property type="match status" value="1"/>
</dbReference>
<evidence type="ECO:0000313" key="9">
    <source>
        <dbReference type="Proteomes" id="UP001157017"/>
    </source>
</evidence>
<dbReference type="PANTHER" id="PTHR23527:SF1">
    <property type="entry name" value="BLL3282 PROTEIN"/>
    <property type="match status" value="1"/>
</dbReference>
<accession>A0ABQ6JBY7</accession>
<protein>
    <submittedName>
        <fullName evidence="8">MFS transporter</fullName>
    </submittedName>
</protein>
<dbReference type="Proteomes" id="UP001157017">
    <property type="component" value="Unassembled WGS sequence"/>
</dbReference>